<organism evidence="2 3">
    <name type="scientific">Candidatus Borkfalkia faecipullorum</name>
    <dbReference type="NCBI Taxonomy" id="2838510"/>
    <lineage>
        <taxon>Bacteria</taxon>
        <taxon>Bacillati</taxon>
        <taxon>Bacillota</taxon>
        <taxon>Clostridia</taxon>
        <taxon>Christensenellales</taxon>
        <taxon>Christensenellaceae</taxon>
        <taxon>Candidatus Borkfalkia</taxon>
    </lineage>
</organism>
<gene>
    <name evidence="2" type="ORF">H9741_00245</name>
</gene>
<dbReference type="PANTHER" id="PTHR45947">
    <property type="entry name" value="SULFOQUINOVOSYL TRANSFERASE SQD2"/>
    <property type="match status" value="1"/>
</dbReference>
<dbReference type="SUPFAM" id="SSF53756">
    <property type="entry name" value="UDP-Glycosyltransferase/glycogen phosphorylase"/>
    <property type="match status" value="1"/>
</dbReference>
<comment type="caution">
    <text evidence="2">The sequence shown here is derived from an EMBL/GenBank/DDBJ whole genome shotgun (WGS) entry which is preliminary data.</text>
</comment>
<dbReference type="GO" id="GO:0016758">
    <property type="term" value="F:hexosyltransferase activity"/>
    <property type="evidence" value="ECO:0007669"/>
    <property type="project" value="TreeGrafter"/>
</dbReference>
<dbReference type="Proteomes" id="UP000824204">
    <property type="component" value="Unassembled WGS sequence"/>
</dbReference>
<dbReference type="Pfam" id="PF13439">
    <property type="entry name" value="Glyco_transf_4"/>
    <property type="match status" value="1"/>
</dbReference>
<evidence type="ECO:0000313" key="2">
    <source>
        <dbReference type="EMBL" id="HIX06884.1"/>
    </source>
</evidence>
<feature type="domain" description="Glycosyltransferase subfamily 4-like N-terminal" evidence="1">
    <location>
        <begin position="25"/>
        <end position="182"/>
    </location>
</feature>
<sequence>MGRFLLPCGNGRLRAAQIVGNAKLGGVVSSILNYYSHIDRTRWRFDFFTYGPSSLDEKLKELDSEARVVYIPRLDTQFYKAVPQLAKQLKSGEYAVAHSHMTTLSVFALRAAKKAGIPVRICHAHSTFDRTSDHFLVKSILRPFAARDATVLAACGELAAKNLYGKRADKAIVLKNAIDLEKFSPASLQERENLREQLHLHGRILLFVGRFEYQKNLLFLLDAFALAAKRTPSLQLVLMGDGSQKQALLDRASELDLSTRIRFFRPGDPLPLYRAADVFVLPSRYEGMPVVAAEAQATGLPCLFSDRVSREADIAGGSLFLPLNEEEWAKQMEMPRERRTGSTEKLREAGYDIRLQALQLTQLYERELKKI</sequence>
<dbReference type="InterPro" id="IPR028098">
    <property type="entry name" value="Glyco_trans_4-like_N"/>
</dbReference>
<evidence type="ECO:0000313" key="3">
    <source>
        <dbReference type="Proteomes" id="UP000824204"/>
    </source>
</evidence>
<protein>
    <submittedName>
        <fullName evidence="2">Glycosyltransferase</fullName>
        <ecNumber evidence="2">2.4.-.-</ecNumber>
    </submittedName>
</protein>
<dbReference type="AlphaFoldDB" id="A0A9D1V6X6"/>
<keyword evidence="2" id="KW-0808">Transferase</keyword>
<dbReference type="EC" id="2.4.-.-" evidence="2"/>
<accession>A0A9D1V6X6</accession>
<proteinExistence type="predicted"/>
<keyword evidence="2" id="KW-0328">Glycosyltransferase</keyword>
<reference evidence="2" key="1">
    <citation type="journal article" date="2021" name="PeerJ">
        <title>Extensive microbial diversity within the chicken gut microbiome revealed by metagenomics and culture.</title>
        <authorList>
            <person name="Gilroy R."/>
            <person name="Ravi A."/>
            <person name="Getino M."/>
            <person name="Pursley I."/>
            <person name="Horton D.L."/>
            <person name="Alikhan N.F."/>
            <person name="Baker D."/>
            <person name="Gharbi K."/>
            <person name="Hall N."/>
            <person name="Watson M."/>
            <person name="Adriaenssens E.M."/>
            <person name="Foster-Nyarko E."/>
            <person name="Jarju S."/>
            <person name="Secka A."/>
            <person name="Antonio M."/>
            <person name="Oren A."/>
            <person name="Chaudhuri R.R."/>
            <person name="La Ragione R."/>
            <person name="Hildebrand F."/>
            <person name="Pallen M.J."/>
        </authorList>
    </citation>
    <scope>NUCLEOTIDE SEQUENCE</scope>
    <source>
        <strain evidence="2">811</strain>
    </source>
</reference>
<name>A0A9D1V6X6_9FIRM</name>
<dbReference type="Pfam" id="PF13692">
    <property type="entry name" value="Glyco_trans_1_4"/>
    <property type="match status" value="1"/>
</dbReference>
<reference evidence="2" key="2">
    <citation type="submission" date="2021-04" db="EMBL/GenBank/DDBJ databases">
        <authorList>
            <person name="Gilroy R."/>
        </authorList>
    </citation>
    <scope>NUCLEOTIDE SEQUENCE</scope>
    <source>
        <strain evidence="2">811</strain>
    </source>
</reference>
<dbReference type="Gene3D" id="3.40.50.2000">
    <property type="entry name" value="Glycogen Phosphorylase B"/>
    <property type="match status" value="2"/>
</dbReference>
<dbReference type="InterPro" id="IPR050194">
    <property type="entry name" value="Glycosyltransferase_grp1"/>
</dbReference>
<evidence type="ECO:0000259" key="1">
    <source>
        <dbReference type="Pfam" id="PF13439"/>
    </source>
</evidence>
<dbReference type="PANTHER" id="PTHR45947:SF3">
    <property type="entry name" value="SULFOQUINOVOSYL TRANSFERASE SQD2"/>
    <property type="match status" value="1"/>
</dbReference>
<dbReference type="EMBL" id="DXFX01000004">
    <property type="protein sequence ID" value="HIX06884.1"/>
    <property type="molecule type" value="Genomic_DNA"/>
</dbReference>